<organism evidence="4 5">
    <name type="scientific">Peptoanaerobacter stomatis</name>
    <dbReference type="NCBI Taxonomy" id="796937"/>
    <lineage>
        <taxon>Bacteria</taxon>
        <taxon>Bacillati</taxon>
        <taxon>Bacillota</taxon>
        <taxon>Clostridia</taxon>
        <taxon>Peptostreptococcales</taxon>
        <taxon>Filifactoraceae</taxon>
        <taxon>Peptoanaerobacter</taxon>
    </lineage>
</organism>
<name>G9X2Q8_9FIRM</name>
<dbReference type="SUPFAM" id="SSF50249">
    <property type="entry name" value="Nucleic acid-binding proteins"/>
    <property type="match status" value="1"/>
</dbReference>
<keyword evidence="1 2" id="KW-0238">DNA-binding</keyword>
<accession>G9X2Q8</accession>
<comment type="caution">
    <text evidence="4">The sequence shown here is derived from an EMBL/GenBank/DDBJ whole genome shotgun (WGS) entry which is preliminary data.</text>
</comment>
<feature type="region of interest" description="Disordered" evidence="3">
    <location>
        <begin position="301"/>
        <end position="330"/>
    </location>
</feature>
<dbReference type="EMBL" id="AFZE01000056">
    <property type="protein sequence ID" value="EHL11128.1"/>
    <property type="molecule type" value="Genomic_DNA"/>
</dbReference>
<dbReference type="GO" id="GO:0003697">
    <property type="term" value="F:single-stranded DNA binding"/>
    <property type="evidence" value="ECO:0007669"/>
    <property type="project" value="InterPro"/>
</dbReference>
<evidence type="ECO:0000256" key="2">
    <source>
        <dbReference type="PROSITE-ProRule" id="PRU00252"/>
    </source>
</evidence>
<dbReference type="HOGENOM" id="CLU_044989_0_0_9"/>
<evidence type="ECO:0000313" key="4">
    <source>
        <dbReference type="EMBL" id="EHL11128.1"/>
    </source>
</evidence>
<evidence type="ECO:0008006" key="6">
    <source>
        <dbReference type="Google" id="ProtNLM"/>
    </source>
</evidence>
<feature type="region of interest" description="Disordered" evidence="3">
    <location>
        <begin position="436"/>
        <end position="480"/>
    </location>
</feature>
<reference evidence="4 5" key="1">
    <citation type="submission" date="2011-08" db="EMBL/GenBank/DDBJ databases">
        <title>The Genome Sequence of Eubacteriaceae bacterium ACC19a.</title>
        <authorList>
            <consortium name="The Broad Institute Genome Sequencing Platform"/>
            <person name="Earl A."/>
            <person name="Ward D."/>
            <person name="Feldgarden M."/>
            <person name="Gevers D."/>
            <person name="Sizova M."/>
            <person name="Hazen A."/>
            <person name="Epstein S."/>
            <person name="Young S.K."/>
            <person name="Zeng Q."/>
            <person name="Gargeya S."/>
            <person name="Fitzgerald M."/>
            <person name="Haas B."/>
            <person name="Abouelleil A."/>
            <person name="Alvarado L."/>
            <person name="Arachchi H.M."/>
            <person name="Berlin A."/>
            <person name="Brown A."/>
            <person name="Chapman S.B."/>
            <person name="Chen Z."/>
            <person name="Dunbar C."/>
            <person name="Freedman E."/>
            <person name="Gearin G."/>
            <person name="Gellesch M."/>
            <person name="Goldberg J."/>
            <person name="Griggs A."/>
            <person name="Gujja S."/>
            <person name="Heiman D."/>
            <person name="Howarth C."/>
            <person name="Larson L."/>
            <person name="Lui A."/>
            <person name="MacDonald P.J.P."/>
            <person name="Montmayeur A."/>
            <person name="Murphy C."/>
            <person name="Neiman D."/>
            <person name="Pearson M."/>
            <person name="Priest M."/>
            <person name="Roberts A."/>
            <person name="Saif S."/>
            <person name="Shea T."/>
            <person name="Shenoy N."/>
            <person name="Sisk P."/>
            <person name="Stolte C."/>
            <person name="Sykes S."/>
            <person name="Wortman J."/>
            <person name="Nusbaum C."/>
            <person name="Birren B."/>
        </authorList>
    </citation>
    <scope>NUCLEOTIDE SEQUENCE [LARGE SCALE GENOMIC DNA]</scope>
    <source>
        <strain evidence="4 5">ACC19a</strain>
    </source>
</reference>
<dbReference type="BioCyc" id="EBAC796937-HMP:GMGH-667-MONOMER"/>
<dbReference type="Gene3D" id="2.40.50.140">
    <property type="entry name" value="Nucleic acid-binding proteins"/>
    <property type="match status" value="1"/>
</dbReference>
<dbReference type="Proteomes" id="UP000006437">
    <property type="component" value="Unassembled WGS sequence"/>
</dbReference>
<gene>
    <name evidence="4" type="ORF">HMPREF9629_00665</name>
</gene>
<proteinExistence type="predicted"/>
<evidence type="ECO:0000256" key="1">
    <source>
        <dbReference type="ARBA" id="ARBA00023125"/>
    </source>
</evidence>
<protein>
    <recommendedName>
        <fullName evidence="6">Single-strand binding family protein</fullName>
    </recommendedName>
</protein>
<evidence type="ECO:0000256" key="3">
    <source>
        <dbReference type="SAM" id="MobiDB-lite"/>
    </source>
</evidence>
<sequence length="480" mass="55399">MEYHKNIRATTIQMQQLFENEEYNYLVRYFERIGEDLFKTVIRTPENIEFPKSKTLSINTIKKLLETKENINPMYIEDEFTKMKDKVHEFNQRKYPGYEDMDIKLIISNIKGIEDFDALNDFYEDLKRQGYLKDIKESIKNIIDKELKENTQGKKQEDNTMRLEKGDVIKTALSENTTVLDVKDNQAILFSGTQFVLATGVKENKESGKFEWDNGRYADDLKSISDMQNNNFEMMKDTLSFLAEYNHSDFVKGMISLETGIENEDTLDTAYDNYMNDKIMGLIDETFYHYIDENEIKTPALESGKEDKSSALSAKENTKENENTMTNDKSDENMEKADTINIDGNIASDIDIKHLTSKDGKDFTVASFAIAENDKEGKVKYTNCLAYNDKVSSVENLKKGDFVHIFGKEKISQGKDGKEYMSLKVYSAKLLKAKEQVKTNQKTKETKKSSALGKLKEYKEKAGEKSREQSGIKKEKNVER</sequence>
<dbReference type="InterPro" id="IPR012340">
    <property type="entry name" value="NA-bd_OB-fold"/>
</dbReference>
<dbReference type="InterPro" id="IPR000424">
    <property type="entry name" value="Primosome_PriB/ssb"/>
</dbReference>
<feature type="compositionally biased region" description="Basic and acidic residues" evidence="3">
    <location>
        <begin position="316"/>
        <end position="330"/>
    </location>
</feature>
<dbReference type="PATRIC" id="fig|796937.3.peg.1900"/>
<dbReference type="AlphaFoldDB" id="G9X2Q8"/>
<dbReference type="RefSeq" id="WP_009524901.1">
    <property type="nucleotide sequence ID" value="NZ_JH414548.1"/>
</dbReference>
<evidence type="ECO:0000313" key="5">
    <source>
        <dbReference type="Proteomes" id="UP000006437"/>
    </source>
</evidence>
<dbReference type="PROSITE" id="PS50935">
    <property type="entry name" value="SSB"/>
    <property type="match status" value="1"/>
</dbReference>